<dbReference type="EMBL" id="RKHL01000001">
    <property type="protein sequence ID" value="ROR80619.1"/>
    <property type="molecule type" value="Genomic_DNA"/>
</dbReference>
<dbReference type="AlphaFoldDB" id="A0A1S7B6D8"/>
<gene>
    <name evidence="1" type="ORF">EDD42_0660</name>
</gene>
<name>A0A1S7B6D8_9MICO</name>
<comment type="caution">
    <text evidence="1">The sequence shown here is derived from an EMBL/GenBank/DDBJ whole genome shotgun (WGS) entry which is preliminary data.</text>
</comment>
<organism evidence="1 2">
    <name type="scientific">Plantibacter flavus</name>
    <dbReference type="NCBI Taxonomy" id="150123"/>
    <lineage>
        <taxon>Bacteria</taxon>
        <taxon>Bacillati</taxon>
        <taxon>Actinomycetota</taxon>
        <taxon>Actinomycetes</taxon>
        <taxon>Micrococcales</taxon>
        <taxon>Microbacteriaceae</taxon>
        <taxon>Plantibacter</taxon>
    </lineage>
</organism>
<dbReference type="Proteomes" id="UP000266915">
    <property type="component" value="Unassembled WGS sequence"/>
</dbReference>
<sequence length="218" mass="23108">MRVELDGVSKGKGGIVLEPTSLSFRTGEATFARAETEQRPTVLGLIASGRMKPDTGTVLVDGATDRKTMRRVIALIDAPDVSEPASGVAVSGVVAEELMFAGRASHPFAVARFLESLDLAHLAKQPISTVAPTDRVRLLTELAVLREDVTALVLVSPDRHGGDPLEWWNLARKLAARGYGVLVIAGDASATAINATADAPVSENATDELVPLFQQDWS</sequence>
<protein>
    <submittedName>
        <fullName evidence="1">Uncharacterized protein</fullName>
    </submittedName>
</protein>
<dbReference type="KEGG" id="pflu:BWO91_03875"/>
<reference evidence="1 2" key="1">
    <citation type="submission" date="2018-11" db="EMBL/GenBank/DDBJ databases">
        <title>Sequencing the genomes of 1000 actinobacteria strains.</title>
        <authorList>
            <person name="Klenk H.-P."/>
        </authorList>
    </citation>
    <scope>NUCLEOTIDE SEQUENCE [LARGE SCALE GENOMIC DNA]</scope>
    <source>
        <strain evidence="1 2">DSM 14012</strain>
    </source>
</reference>
<dbReference type="RefSeq" id="WP_064295550.1">
    <property type="nucleotide sequence ID" value="NZ_CP019402.1"/>
</dbReference>
<proteinExistence type="predicted"/>
<evidence type="ECO:0000313" key="2">
    <source>
        <dbReference type="Proteomes" id="UP000266915"/>
    </source>
</evidence>
<evidence type="ECO:0000313" key="1">
    <source>
        <dbReference type="EMBL" id="ROR80619.1"/>
    </source>
</evidence>
<accession>A0A1S7B6D8</accession>
<dbReference type="STRING" id="150123.BWO91_03875"/>
<keyword evidence="2" id="KW-1185">Reference proteome</keyword>